<protein>
    <submittedName>
        <fullName evidence="2">Lipocalin family protein</fullName>
    </submittedName>
</protein>
<accession>A0A847S2L0</accession>
<organism evidence="2 3">
    <name type="scientific">Chitinophaga varians</name>
    <dbReference type="NCBI Taxonomy" id="2202339"/>
    <lineage>
        <taxon>Bacteria</taxon>
        <taxon>Pseudomonadati</taxon>
        <taxon>Bacteroidota</taxon>
        <taxon>Chitinophagia</taxon>
        <taxon>Chitinophagales</taxon>
        <taxon>Chitinophagaceae</taxon>
        <taxon>Chitinophaga</taxon>
    </lineage>
</organism>
<comment type="caution">
    <text evidence="2">The sequence shown here is derived from an EMBL/GenBank/DDBJ whole genome shotgun (WGS) entry which is preliminary data.</text>
</comment>
<dbReference type="AlphaFoldDB" id="A0A847S2L0"/>
<dbReference type="PROSITE" id="PS51257">
    <property type="entry name" value="PROKAR_LIPOPROTEIN"/>
    <property type="match status" value="1"/>
</dbReference>
<dbReference type="InterPro" id="IPR024311">
    <property type="entry name" value="Lipocalin-like"/>
</dbReference>
<dbReference type="Pfam" id="PF13648">
    <property type="entry name" value="Lipocalin_4"/>
    <property type="match status" value="1"/>
</dbReference>
<sequence length="147" mass="16143">MKTMTIKCTLTVMIASALLFSCKKEKSSPSACEISVTGLSGSYKLTALQYRENATATPVDYLTYLEDCEKDDIMELKGNGTYTYHDAGTVCQEQTVDHGTWEVKGNTLTSDGKLQGTIASYDCKTLVYYVEGALTKGDKLTYTLVKQ</sequence>
<feature type="domain" description="Lipocalin-like" evidence="1">
    <location>
        <begin position="39"/>
        <end position="126"/>
    </location>
</feature>
<dbReference type="RefSeq" id="WP_168873613.1">
    <property type="nucleotide sequence ID" value="NZ_JABAIA010000003.1"/>
</dbReference>
<reference evidence="2 3" key="1">
    <citation type="submission" date="2020-04" db="EMBL/GenBank/DDBJ databases">
        <authorList>
            <person name="Yin C."/>
        </authorList>
    </citation>
    <scope>NUCLEOTIDE SEQUENCE [LARGE SCALE GENOMIC DNA]</scope>
    <source>
        <strain evidence="2 3">Ae27</strain>
    </source>
</reference>
<dbReference type="Proteomes" id="UP000570474">
    <property type="component" value="Unassembled WGS sequence"/>
</dbReference>
<name>A0A847S2L0_9BACT</name>
<gene>
    <name evidence="2" type="ORF">HGH92_25395</name>
</gene>
<evidence type="ECO:0000259" key="1">
    <source>
        <dbReference type="Pfam" id="PF13648"/>
    </source>
</evidence>
<dbReference type="EMBL" id="JABAIA010000003">
    <property type="protein sequence ID" value="NLR67665.1"/>
    <property type="molecule type" value="Genomic_DNA"/>
</dbReference>
<evidence type="ECO:0000313" key="2">
    <source>
        <dbReference type="EMBL" id="NLR67665.1"/>
    </source>
</evidence>
<proteinExistence type="predicted"/>
<keyword evidence="3" id="KW-1185">Reference proteome</keyword>
<evidence type="ECO:0000313" key="3">
    <source>
        <dbReference type="Proteomes" id="UP000570474"/>
    </source>
</evidence>